<accession>A0A0V0R6C6</accession>
<evidence type="ECO:0000313" key="3">
    <source>
        <dbReference type="Proteomes" id="UP000054937"/>
    </source>
</evidence>
<feature type="transmembrane region" description="Helical" evidence="1">
    <location>
        <begin position="86"/>
        <end position="109"/>
    </location>
</feature>
<name>A0A0V0R6C6_PSEPJ</name>
<protein>
    <recommendedName>
        <fullName evidence="4">Transmembrane protein</fullName>
    </recommendedName>
</protein>
<evidence type="ECO:0008006" key="4">
    <source>
        <dbReference type="Google" id="ProtNLM"/>
    </source>
</evidence>
<dbReference type="InParanoid" id="A0A0V0R6C6"/>
<dbReference type="EMBL" id="LDAU01000040">
    <property type="protein sequence ID" value="KRX10028.1"/>
    <property type="molecule type" value="Genomic_DNA"/>
</dbReference>
<dbReference type="OMA" id="IEEQQYF"/>
<keyword evidence="1" id="KW-1133">Transmembrane helix</keyword>
<keyword evidence="3" id="KW-1185">Reference proteome</keyword>
<dbReference type="AlphaFoldDB" id="A0A0V0R6C6"/>
<evidence type="ECO:0000313" key="2">
    <source>
        <dbReference type="EMBL" id="KRX10028.1"/>
    </source>
</evidence>
<proteinExistence type="predicted"/>
<keyword evidence="1" id="KW-0812">Transmembrane</keyword>
<gene>
    <name evidence="2" type="ORF">PPERSA_08431</name>
</gene>
<keyword evidence="1" id="KW-0472">Membrane</keyword>
<evidence type="ECO:0000256" key="1">
    <source>
        <dbReference type="SAM" id="Phobius"/>
    </source>
</evidence>
<reference evidence="2 3" key="1">
    <citation type="journal article" date="2015" name="Sci. Rep.">
        <title>Genome of the facultative scuticociliatosis pathogen Pseudocohnilembus persalinus provides insight into its virulence through horizontal gene transfer.</title>
        <authorList>
            <person name="Xiong J."/>
            <person name="Wang G."/>
            <person name="Cheng J."/>
            <person name="Tian M."/>
            <person name="Pan X."/>
            <person name="Warren A."/>
            <person name="Jiang C."/>
            <person name="Yuan D."/>
            <person name="Miao W."/>
        </authorList>
    </citation>
    <scope>NUCLEOTIDE SEQUENCE [LARGE SCALE GENOMIC DNA]</scope>
    <source>
        <strain evidence="2">36N120E</strain>
    </source>
</reference>
<comment type="caution">
    <text evidence="2">The sequence shown here is derived from an EMBL/GenBank/DDBJ whole genome shotgun (WGS) entry which is preliminary data.</text>
</comment>
<feature type="transmembrane region" description="Helical" evidence="1">
    <location>
        <begin position="50"/>
        <end position="70"/>
    </location>
</feature>
<sequence length="162" mass="19828">MENFFSNLDKKFVTWQLDEESDLFKIIHDKKLLQKEIIPEEQEYYDFYKLTYKLEITSFLLTFPVGFFAYKFQQERKKPYKNLKKVNFYLGVLAFVGLPAVHLYTWAAYRRFFQKQKQEDYLKQVNQNQLLNLKRRQNKYNAVKNINEQQNQEKNIKQGEKI</sequence>
<organism evidence="2 3">
    <name type="scientific">Pseudocohnilembus persalinus</name>
    <name type="common">Ciliate</name>
    <dbReference type="NCBI Taxonomy" id="266149"/>
    <lineage>
        <taxon>Eukaryota</taxon>
        <taxon>Sar</taxon>
        <taxon>Alveolata</taxon>
        <taxon>Ciliophora</taxon>
        <taxon>Intramacronucleata</taxon>
        <taxon>Oligohymenophorea</taxon>
        <taxon>Scuticociliatia</taxon>
        <taxon>Philasterida</taxon>
        <taxon>Pseudocohnilembidae</taxon>
        <taxon>Pseudocohnilembus</taxon>
    </lineage>
</organism>
<dbReference type="Proteomes" id="UP000054937">
    <property type="component" value="Unassembled WGS sequence"/>
</dbReference>